<keyword evidence="4" id="KW-1185">Reference proteome</keyword>
<dbReference type="SUPFAM" id="SSF53822">
    <property type="entry name" value="Periplasmic binding protein-like I"/>
    <property type="match status" value="1"/>
</dbReference>
<keyword evidence="2" id="KW-1133">Transmembrane helix</keyword>
<accession>A0ABQ4F7Y4</accession>
<evidence type="ECO:0000313" key="4">
    <source>
        <dbReference type="Proteomes" id="UP000651728"/>
    </source>
</evidence>
<keyword evidence="2" id="KW-0472">Membrane</keyword>
<gene>
    <name evidence="3" type="ORF">Mam01_10580</name>
</gene>
<comment type="caution">
    <text evidence="3">The sequence shown here is derived from an EMBL/GenBank/DDBJ whole genome shotgun (WGS) entry which is preliminary data.</text>
</comment>
<dbReference type="CDD" id="cd06268">
    <property type="entry name" value="PBP1_ABC_transporter_LIVBP-like"/>
    <property type="match status" value="1"/>
</dbReference>
<feature type="transmembrane region" description="Helical" evidence="2">
    <location>
        <begin position="157"/>
        <end position="178"/>
    </location>
</feature>
<evidence type="ECO:0000256" key="2">
    <source>
        <dbReference type="SAM" id="Phobius"/>
    </source>
</evidence>
<organism evidence="3 4">
    <name type="scientific">Microbispora amethystogenes</name>
    <dbReference type="NCBI Taxonomy" id="1427754"/>
    <lineage>
        <taxon>Bacteria</taxon>
        <taxon>Bacillati</taxon>
        <taxon>Actinomycetota</taxon>
        <taxon>Actinomycetes</taxon>
        <taxon>Streptosporangiales</taxon>
        <taxon>Streptosporangiaceae</taxon>
        <taxon>Microbispora</taxon>
    </lineage>
</organism>
<dbReference type="EMBL" id="BOOB01000007">
    <property type="protein sequence ID" value="GIH30894.1"/>
    <property type="molecule type" value="Genomic_DNA"/>
</dbReference>
<dbReference type="InterPro" id="IPR028082">
    <property type="entry name" value="Peripla_BP_I"/>
</dbReference>
<dbReference type="Gene3D" id="3.40.50.2300">
    <property type="match status" value="2"/>
</dbReference>
<feature type="transmembrane region" description="Helical" evidence="2">
    <location>
        <begin position="198"/>
        <end position="220"/>
    </location>
</feature>
<evidence type="ECO:0008006" key="5">
    <source>
        <dbReference type="Google" id="ProtNLM"/>
    </source>
</evidence>
<name>A0ABQ4F7Y4_9ACTN</name>
<proteinExistence type="predicted"/>
<feature type="region of interest" description="Disordered" evidence="1">
    <location>
        <begin position="106"/>
        <end position="127"/>
    </location>
</feature>
<evidence type="ECO:0000313" key="3">
    <source>
        <dbReference type="EMBL" id="GIH30894.1"/>
    </source>
</evidence>
<feature type="transmembrane region" description="Helical" evidence="2">
    <location>
        <begin position="392"/>
        <end position="414"/>
    </location>
</feature>
<protein>
    <recommendedName>
        <fullName evidence="5">ABC transporter substrate-binding protein</fullName>
    </recommendedName>
</protein>
<sequence length="917" mass="100165">MADVHGVIEKLVRRPFFWLPDQPLPLVFVVERDGDAFEAARRLAAPFEDCLPHATVAAGRYGTLHDLVDALAGEQGQLGRPVGGSFLPPPRFSLVQFVLWARRQRDLPPEPDHGGPPPPRWPDPQSRGSLEEFKERLKLWRGGRHGGHQGRRTAADFFGRAATTWLPVGTLAAVLLSTRVSGDHAPWWLDSAPDLVGVLPWALGLLVFAAGTVVQGLLSVRGSFFNGWFRRQPYLTRKPYERLAQYALRVASASDEDAERLLVHAMCQDLRQAYQKWIIPWPSWGRGLYGLLVLDATLPGCANERFLRLLEETTEETGLLPPMLVLAAVPEPKAAEARAVTKGRLTELPALADAWRARVRRRVPPLRLLAATSGPALDDDYRPRLLPSRMRALGYWCVIALLVVGPVTLAWRIYQDQKARCGGLSWAELVGDECVGVVNADGPAPDNLFGRNIGAVVKKIDDNNAAARNVGAYVNVVLFGEYSIRSPRPDGEPAEPGENAPEDDSRVAGALAELKAVEHYQSAVRNVPRLRVLIANAGTDFRQGRRAARLVSRLAAEDPHTLGVIGFPRSVRGVEEAISVLHQAKIPMLSTTATADDLGYVPDTADVAGASDAAPRRPSPYYFRMGPTNWREAELVARFVRRTLLPGKASPTAVIVQDRSPGDSYTNNLARDYKEAAGDQGIKISERDEVYYTVDGGGIAEATSVACGRDPDVILYAGRATEFLGFVDAVEKCSDGQVKVIAGDDVIKVVTDHGKEIGDYRRVQVYYAALASRELWRDPARDHGTQPTGYIQSLFGRDSTDSEDNLILSYDAVELFYDSANRAYQGRRLPSRGDLLYRLALVSGRLARNGSSGVIDFGGREAHDPVDKTIAIMRVKAGGGVSVAVRCGRLSLREPAPPGGVCDHLADVYGEDAGSRR</sequence>
<evidence type="ECO:0000256" key="1">
    <source>
        <dbReference type="SAM" id="MobiDB-lite"/>
    </source>
</evidence>
<dbReference type="Proteomes" id="UP000651728">
    <property type="component" value="Unassembled WGS sequence"/>
</dbReference>
<reference evidence="3 4" key="1">
    <citation type="submission" date="2021-01" db="EMBL/GenBank/DDBJ databases">
        <title>Whole genome shotgun sequence of Microbispora amethystogenes NBRC 101907.</title>
        <authorList>
            <person name="Komaki H."/>
            <person name="Tamura T."/>
        </authorList>
    </citation>
    <scope>NUCLEOTIDE SEQUENCE [LARGE SCALE GENOMIC DNA]</scope>
    <source>
        <strain evidence="3 4">NBRC 101907</strain>
    </source>
</reference>
<dbReference type="RefSeq" id="WP_204284305.1">
    <property type="nucleotide sequence ID" value="NZ_BAABEJ010000003.1"/>
</dbReference>
<keyword evidence="2" id="KW-0812">Transmembrane</keyword>